<reference evidence="1 2" key="1">
    <citation type="submission" date="2020-08" db="EMBL/GenBank/DDBJ databases">
        <title>Functional genomics of gut bacteria from endangered species of beetles.</title>
        <authorList>
            <person name="Carlos-Shanley C."/>
        </authorList>
    </citation>
    <scope>NUCLEOTIDE SEQUENCE [LARGE SCALE GENOMIC DNA]</scope>
    <source>
        <strain evidence="1 2">S00124</strain>
    </source>
</reference>
<keyword evidence="2" id="KW-1185">Reference proteome</keyword>
<dbReference type="EMBL" id="JACHKZ010000038">
    <property type="protein sequence ID" value="MBB6579774.1"/>
    <property type="molecule type" value="Genomic_DNA"/>
</dbReference>
<organism evidence="1 2">
    <name type="scientific">Comamonas odontotermitis</name>
    <dbReference type="NCBI Taxonomy" id="379895"/>
    <lineage>
        <taxon>Bacteria</taxon>
        <taxon>Pseudomonadati</taxon>
        <taxon>Pseudomonadota</taxon>
        <taxon>Betaproteobacteria</taxon>
        <taxon>Burkholderiales</taxon>
        <taxon>Comamonadaceae</taxon>
        <taxon>Comamonas</taxon>
    </lineage>
</organism>
<gene>
    <name evidence="1" type="ORF">HNP33_003890</name>
</gene>
<proteinExistence type="predicted"/>
<sequence>MVHSLLRNAIPESTQELNFAIHIWDNAGIT</sequence>
<protein>
    <submittedName>
        <fullName evidence="1">Uncharacterized protein</fullName>
    </submittedName>
</protein>
<comment type="caution">
    <text evidence="1">The sequence shown here is derived from an EMBL/GenBank/DDBJ whole genome shotgun (WGS) entry which is preliminary data.</text>
</comment>
<accession>A0ABR6RL78</accession>
<evidence type="ECO:0000313" key="1">
    <source>
        <dbReference type="EMBL" id="MBB6579774.1"/>
    </source>
</evidence>
<name>A0ABR6RL78_9BURK</name>
<dbReference type="Proteomes" id="UP000562492">
    <property type="component" value="Unassembled WGS sequence"/>
</dbReference>
<evidence type="ECO:0000313" key="2">
    <source>
        <dbReference type="Proteomes" id="UP000562492"/>
    </source>
</evidence>